<comment type="caution">
    <text evidence="4">Lacks conserved residue(s) required for the propagation of feature annotation.</text>
</comment>
<feature type="active site" evidence="4">
    <location>
        <position position="537"/>
    </location>
</feature>
<comment type="function">
    <text evidence="2">Probable zinc protease.</text>
</comment>
<dbReference type="OMA" id="FIDGTSC"/>
<evidence type="ECO:0000256" key="4">
    <source>
        <dbReference type="PROSITE-ProRule" id="PRU00276"/>
    </source>
</evidence>
<evidence type="ECO:0000256" key="2">
    <source>
        <dbReference type="ARBA" id="ARBA00056552"/>
    </source>
</evidence>
<dbReference type="RefSeq" id="XP_013240192.1">
    <property type="nucleotide sequence ID" value="XM_013384738.1"/>
</dbReference>
<keyword evidence="6" id="KW-1133">Transmembrane helix</keyword>
<dbReference type="PANTHER" id="PTHR11905:SF159">
    <property type="entry name" value="ADAM METALLOPROTEASE"/>
    <property type="match status" value="1"/>
</dbReference>
<accession>A0A066V617</accession>
<dbReference type="Pfam" id="PF13688">
    <property type="entry name" value="Reprolysin_5"/>
    <property type="match status" value="1"/>
</dbReference>
<keyword evidence="6" id="KW-0472">Membrane</keyword>
<dbReference type="Gene3D" id="4.10.70.10">
    <property type="entry name" value="Disintegrin domain"/>
    <property type="match status" value="1"/>
</dbReference>
<feature type="binding site" evidence="4">
    <location>
        <position position="536"/>
    </location>
    <ligand>
        <name>Zn(2+)</name>
        <dbReference type="ChEBI" id="CHEBI:29105"/>
        <note>catalytic</note>
    </ligand>
</feature>
<dbReference type="InterPro" id="IPR036436">
    <property type="entry name" value="Disintegrin_dom_sf"/>
</dbReference>
<feature type="compositionally biased region" description="Polar residues" evidence="5">
    <location>
        <begin position="901"/>
        <end position="913"/>
    </location>
</feature>
<evidence type="ECO:0000256" key="1">
    <source>
        <dbReference type="ARBA" id="ARBA00023157"/>
    </source>
</evidence>
<gene>
    <name evidence="10" type="ORF">K437DRAFT_271016</name>
</gene>
<dbReference type="PROSITE" id="PS50214">
    <property type="entry name" value="DISINTEGRIN_2"/>
    <property type="match status" value="1"/>
</dbReference>
<dbReference type="FunFam" id="4.10.70.10:FF:000003">
    <property type="entry name" value="Disintegrin and metalloproteinase domain-containing protein 17"/>
    <property type="match status" value="1"/>
</dbReference>
<keyword evidence="1" id="KW-1015">Disulfide bond</keyword>
<feature type="chain" id="PRO_5001632744" description="Disintegrin and metalloproteinase domain-containing protein B" evidence="7">
    <location>
        <begin position="27"/>
        <end position="955"/>
    </location>
</feature>
<feature type="compositionally biased region" description="Pro residues" evidence="5">
    <location>
        <begin position="888"/>
        <end position="897"/>
    </location>
</feature>
<dbReference type="SUPFAM" id="SSF57552">
    <property type="entry name" value="Blood coagulation inhibitor (disintegrin)"/>
    <property type="match status" value="1"/>
</dbReference>
<dbReference type="EMBL" id="JMSN01000154">
    <property type="protein sequence ID" value="KDN36881.1"/>
    <property type="molecule type" value="Genomic_DNA"/>
</dbReference>
<keyword evidence="4" id="KW-0479">Metal-binding</keyword>
<dbReference type="Pfam" id="PF00200">
    <property type="entry name" value="Disintegrin"/>
    <property type="match status" value="1"/>
</dbReference>
<feature type="binding site" evidence="4">
    <location>
        <position position="540"/>
    </location>
    <ligand>
        <name>Zn(2+)</name>
        <dbReference type="ChEBI" id="CHEBI:29105"/>
        <note>catalytic</note>
    </ligand>
</feature>
<dbReference type="GO" id="GO:0004222">
    <property type="term" value="F:metalloendopeptidase activity"/>
    <property type="evidence" value="ECO:0007669"/>
    <property type="project" value="InterPro"/>
</dbReference>
<feature type="domain" description="Disintegrin" evidence="8">
    <location>
        <begin position="626"/>
        <end position="712"/>
    </location>
</feature>
<dbReference type="InterPro" id="IPR001590">
    <property type="entry name" value="Peptidase_M12B"/>
</dbReference>
<dbReference type="GeneID" id="25266231"/>
<dbReference type="InParanoid" id="A0A066V617"/>
<sequence length="955" mass="102558">MRVTLSRTLAAALLSIVLLPFHHVLASSTLSSPLQQIDLADSISIEPLNPTAPPVERRYEAFGGLSRRTIRHSDSFVLTLRAFNQTFKLHLEPNDELVHPDGITVRYSGERTEWLSREEVRAYRGVVLHPAFSNRRRAEDEAGLWRRSGEGSGQDVGRDFADGIMGHASILLHDDGTLNGRQPSFEGMFSWTGNMHTIQTKDRYEASRQASDPRLEKRGLDGHVSTGLVVHRRSDRMSESEMRARGLAPVEERAGEGTLSTGCNSDKLAHNLKFQNGDILHGETFFETPSGLSVGMRRRSLGERFPGFGSLLALSEAPSADMQSGTTLHHGLPTSRELSFDYNAWQHILQRRQATGSDTAGPGSNSSYISTIGSRQGCPNAARVVYIGAAADCTYSTRFSNESDVRTAMLENLNTVSNLYRQTYNVSIGVVELNVQSAACPTSPSSSAMWNRDCSSSYSLDNRLSDFSAWRGSRSTNGTGLWHLMTACGSGQAGGEIGIAWLGTLCMTQASQEEQQTVSGTGVSSLTNSMWEVIAHEIGHNFGAIHDCSSGCSLRGSLAVQSYGATCCPSSSSACYGSTDYVMNPVSSPSAQTFSACTIGNVCSLLGGGLGSDCIVAPGERATLSAQQCGNGILEPGEECDAGPRGSQCCSTTCKLTSGSRCDPLASACCTDSCQYAPSTKVCRPSIDDRCDSAEMCSGTSAECPADVTKPDGKECGSDGLMCASGHCTSRDQQCQQQGTSLNLTQACPVSTSGTCSIACLDPRGGNSCLVLQQTFIDGTSCGYGGRCRSGECVRGDWQSTFRSWYTNNLRISIPVTIGAAILVLLILACIVRACRRRGGSYADSRAVPSTAWRSRDAQQHQNQRHSRSSSAHANDALRQSRQYHAPNMPPPPPPSAAPTSYGQVQRQRQAYSGSGYENYGYDHIPNPNAPPPVPPRHGQAVPSPWVDTSQYNGY</sequence>
<dbReference type="InterPro" id="IPR024079">
    <property type="entry name" value="MetalloPept_cat_dom_sf"/>
</dbReference>
<dbReference type="OrthoDB" id="5951731at2759"/>
<keyword evidence="7" id="KW-0732">Signal</keyword>
<dbReference type="GO" id="GO:0046872">
    <property type="term" value="F:metal ion binding"/>
    <property type="evidence" value="ECO:0007669"/>
    <property type="project" value="UniProtKB-KW"/>
</dbReference>
<evidence type="ECO:0000259" key="8">
    <source>
        <dbReference type="PROSITE" id="PS50214"/>
    </source>
</evidence>
<reference evidence="10 11" key="1">
    <citation type="submission" date="2014-05" db="EMBL/GenBank/DDBJ databases">
        <title>Draft genome sequence of a rare smut relative, Tilletiaria anomala UBC 951.</title>
        <authorList>
            <consortium name="DOE Joint Genome Institute"/>
            <person name="Toome M."/>
            <person name="Kuo A."/>
            <person name="Henrissat B."/>
            <person name="Lipzen A."/>
            <person name="Tritt A."/>
            <person name="Yoshinaga Y."/>
            <person name="Zane M."/>
            <person name="Barry K."/>
            <person name="Grigoriev I.V."/>
            <person name="Spatafora J.W."/>
            <person name="Aimea M.C."/>
        </authorList>
    </citation>
    <scope>NUCLEOTIDE SEQUENCE [LARGE SCALE GENOMIC DNA]</scope>
    <source>
        <strain evidence="10 11">UBC 951</strain>
    </source>
</reference>
<protein>
    <recommendedName>
        <fullName evidence="3">Disintegrin and metalloproteinase domain-containing protein B</fullName>
    </recommendedName>
</protein>
<comment type="caution">
    <text evidence="10">The sequence shown here is derived from an EMBL/GenBank/DDBJ whole genome shotgun (WGS) entry which is preliminary data.</text>
</comment>
<feature type="transmembrane region" description="Helical" evidence="6">
    <location>
        <begin position="812"/>
        <end position="832"/>
    </location>
</feature>
<keyword evidence="6" id="KW-0812">Transmembrane</keyword>
<dbReference type="HOGENOM" id="CLU_012383_2_0_1"/>
<dbReference type="InterPro" id="IPR001762">
    <property type="entry name" value="Disintegrin_dom"/>
</dbReference>
<dbReference type="Proteomes" id="UP000027361">
    <property type="component" value="Unassembled WGS sequence"/>
</dbReference>
<evidence type="ECO:0000256" key="6">
    <source>
        <dbReference type="SAM" id="Phobius"/>
    </source>
</evidence>
<dbReference type="PANTHER" id="PTHR11905">
    <property type="entry name" value="ADAM A DISINTEGRIN AND METALLOPROTEASE DOMAIN"/>
    <property type="match status" value="1"/>
</dbReference>
<dbReference type="STRING" id="1037660.A0A066V617"/>
<feature type="signal peptide" evidence="7">
    <location>
        <begin position="1"/>
        <end position="26"/>
    </location>
</feature>
<name>A0A066V617_TILAU</name>
<dbReference type="Gene3D" id="3.40.1620.60">
    <property type="match status" value="1"/>
</dbReference>
<feature type="domain" description="Peptidase M12B" evidence="9">
    <location>
        <begin position="383"/>
        <end position="618"/>
    </location>
</feature>
<dbReference type="Gene3D" id="3.40.390.10">
    <property type="entry name" value="Collagenase (Catalytic Domain)"/>
    <property type="match status" value="1"/>
</dbReference>
<dbReference type="AlphaFoldDB" id="A0A066V617"/>
<feature type="region of interest" description="Disordered" evidence="5">
    <location>
        <begin position="842"/>
        <end position="955"/>
    </location>
</feature>
<dbReference type="PROSITE" id="PS50215">
    <property type="entry name" value="ADAM_MEPRO"/>
    <property type="match status" value="1"/>
</dbReference>
<dbReference type="GO" id="GO:0006508">
    <property type="term" value="P:proteolysis"/>
    <property type="evidence" value="ECO:0007669"/>
    <property type="project" value="InterPro"/>
</dbReference>
<proteinExistence type="predicted"/>
<dbReference type="SMART" id="SM00050">
    <property type="entry name" value="DISIN"/>
    <property type="match status" value="1"/>
</dbReference>
<evidence type="ECO:0000256" key="5">
    <source>
        <dbReference type="SAM" id="MobiDB-lite"/>
    </source>
</evidence>
<dbReference type="SUPFAM" id="SSF55486">
    <property type="entry name" value="Metalloproteases ('zincins'), catalytic domain"/>
    <property type="match status" value="1"/>
</dbReference>
<feature type="binding site" evidence="4">
    <location>
        <position position="546"/>
    </location>
    <ligand>
        <name>Zn(2+)</name>
        <dbReference type="ChEBI" id="CHEBI:29105"/>
        <note>catalytic</note>
    </ligand>
</feature>
<organism evidence="10 11">
    <name type="scientific">Tilletiaria anomala (strain ATCC 24038 / CBS 436.72 / UBC 951)</name>
    <dbReference type="NCBI Taxonomy" id="1037660"/>
    <lineage>
        <taxon>Eukaryota</taxon>
        <taxon>Fungi</taxon>
        <taxon>Dikarya</taxon>
        <taxon>Basidiomycota</taxon>
        <taxon>Ustilaginomycotina</taxon>
        <taxon>Exobasidiomycetes</taxon>
        <taxon>Georgefischeriales</taxon>
        <taxon>Tilletiariaceae</taxon>
        <taxon>Tilletiaria</taxon>
    </lineage>
</organism>
<evidence type="ECO:0000256" key="7">
    <source>
        <dbReference type="SAM" id="SignalP"/>
    </source>
</evidence>
<evidence type="ECO:0000313" key="10">
    <source>
        <dbReference type="EMBL" id="KDN36881.1"/>
    </source>
</evidence>
<keyword evidence="4" id="KW-0862">Zinc</keyword>
<evidence type="ECO:0000313" key="11">
    <source>
        <dbReference type="Proteomes" id="UP000027361"/>
    </source>
</evidence>
<keyword evidence="11" id="KW-1185">Reference proteome</keyword>
<evidence type="ECO:0000259" key="9">
    <source>
        <dbReference type="PROSITE" id="PS50215"/>
    </source>
</evidence>
<evidence type="ECO:0000256" key="3">
    <source>
        <dbReference type="ARBA" id="ARBA00074021"/>
    </source>
</evidence>